<evidence type="ECO:0000313" key="2">
    <source>
        <dbReference type="Proteomes" id="UP001243989"/>
    </source>
</evidence>
<protein>
    <submittedName>
        <fullName evidence="1">Uncharacterized protein</fullName>
    </submittedName>
</protein>
<gene>
    <name evidence="1" type="ORF">BDP81DRAFT_432392</name>
</gene>
<keyword evidence="2" id="KW-1185">Reference proteome</keyword>
<dbReference type="GeneID" id="85475640"/>
<reference evidence="1" key="1">
    <citation type="submission" date="2021-06" db="EMBL/GenBank/DDBJ databases">
        <title>Comparative genomics, transcriptomics and evolutionary studies reveal genomic signatures of adaptation to plant cell wall in hemibiotrophic fungi.</title>
        <authorList>
            <consortium name="DOE Joint Genome Institute"/>
            <person name="Baroncelli R."/>
            <person name="Diaz J.F."/>
            <person name="Benocci T."/>
            <person name="Peng M."/>
            <person name="Battaglia E."/>
            <person name="Haridas S."/>
            <person name="Andreopoulos W."/>
            <person name="Labutti K."/>
            <person name="Pangilinan J."/>
            <person name="Floch G.L."/>
            <person name="Makela M.R."/>
            <person name="Henrissat B."/>
            <person name="Grigoriev I.V."/>
            <person name="Crouch J.A."/>
            <person name="De Vries R.P."/>
            <person name="Sukno S.A."/>
            <person name="Thon M.R."/>
        </authorList>
    </citation>
    <scope>NUCLEOTIDE SEQUENCE</scope>
    <source>
        <strain evidence="1">CBS 102054</strain>
    </source>
</reference>
<accession>A0AAI9ZLP4</accession>
<dbReference type="AlphaFoldDB" id="A0AAI9ZLP4"/>
<sequence>MAQVEFVTVIATLFHECTVESVLEDDSSSREPATENATKARQGLLDLMQDSQPRLTLQMNRPKDVRLRWTRR</sequence>
<evidence type="ECO:0000313" key="1">
    <source>
        <dbReference type="EMBL" id="KAK1634219.1"/>
    </source>
</evidence>
<organism evidence="1 2">
    <name type="scientific">Colletotrichum phormii</name>
    <dbReference type="NCBI Taxonomy" id="359342"/>
    <lineage>
        <taxon>Eukaryota</taxon>
        <taxon>Fungi</taxon>
        <taxon>Dikarya</taxon>
        <taxon>Ascomycota</taxon>
        <taxon>Pezizomycotina</taxon>
        <taxon>Sordariomycetes</taxon>
        <taxon>Hypocreomycetidae</taxon>
        <taxon>Glomerellales</taxon>
        <taxon>Glomerellaceae</taxon>
        <taxon>Colletotrichum</taxon>
        <taxon>Colletotrichum acutatum species complex</taxon>
    </lineage>
</organism>
<comment type="caution">
    <text evidence="1">The sequence shown here is derived from an EMBL/GenBank/DDBJ whole genome shotgun (WGS) entry which is preliminary data.</text>
</comment>
<dbReference type="Proteomes" id="UP001243989">
    <property type="component" value="Unassembled WGS sequence"/>
</dbReference>
<name>A0AAI9ZLP4_9PEZI</name>
<dbReference type="EMBL" id="JAHMHQ010000015">
    <property type="protein sequence ID" value="KAK1634219.1"/>
    <property type="molecule type" value="Genomic_DNA"/>
</dbReference>
<proteinExistence type="predicted"/>
<dbReference type="RefSeq" id="XP_060442826.1">
    <property type="nucleotide sequence ID" value="XM_060590778.1"/>
</dbReference>